<keyword evidence="4" id="KW-1185">Reference proteome</keyword>
<protein>
    <submittedName>
        <fullName evidence="3">Uncharacterized protein</fullName>
    </submittedName>
</protein>
<comment type="caution">
    <text evidence="3">The sequence shown here is derived from an EMBL/GenBank/DDBJ whole genome shotgun (WGS) entry which is preliminary data.</text>
</comment>
<keyword evidence="2" id="KW-1133">Transmembrane helix</keyword>
<sequence>MSSRPPRRTVPGTARVSLANTAVVVLAALITAALALVVEDALAKPTPDARVVASRLVLLGAALVLLGVGLWLRSRIHRTSGTLFHIHLLDSGMRDRRHRAVQAAATRRMSTRAVIRWVDLTPGDPLPDISADCAEIGRALEALVNNDRDDTGHTVAPNLLWPAALAIGAYLPAPAGMRLLELPRPTTPTRSNSPSTTPPPRSPPSPPTTSPPPPATGSASGCALPKPPPNSTHRPSPTTASAPCTP</sequence>
<feature type="region of interest" description="Disordered" evidence="1">
    <location>
        <begin position="180"/>
        <end position="246"/>
    </location>
</feature>
<proteinExistence type="predicted"/>
<feature type="compositionally biased region" description="Low complexity" evidence="1">
    <location>
        <begin position="235"/>
        <end position="246"/>
    </location>
</feature>
<keyword evidence="2" id="KW-0812">Transmembrane</keyword>
<evidence type="ECO:0000256" key="2">
    <source>
        <dbReference type="SAM" id="Phobius"/>
    </source>
</evidence>
<feature type="compositionally biased region" description="Pro residues" evidence="1">
    <location>
        <begin position="196"/>
        <end position="215"/>
    </location>
</feature>
<dbReference type="Proteomes" id="UP001596512">
    <property type="component" value="Unassembled WGS sequence"/>
</dbReference>
<reference evidence="4" key="1">
    <citation type="journal article" date="2019" name="Int. J. Syst. Evol. Microbiol.">
        <title>The Global Catalogue of Microorganisms (GCM) 10K type strain sequencing project: providing services to taxonomists for standard genome sequencing and annotation.</title>
        <authorList>
            <consortium name="The Broad Institute Genomics Platform"/>
            <consortium name="The Broad Institute Genome Sequencing Center for Infectious Disease"/>
            <person name="Wu L."/>
            <person name="Ma J."/>
        </authorList>
    </citation>
    <scope>NUCLEOTIDE SEQUENCE [LARGE SCALE GENOMIC DNA]</scope>
    <source>
        <strain evidence="4">JCM 17695</strain>
    </source>
</reference>
<evidence type="ECO:0000313" key="4">
    <source>
        <dbReference type="Proteomes" id="UP001596512"/>
    </source>
</evidence>
<feature type="transmembrane region" description="Helical" evidence="2">
    <location>
        <begin position="53"/>
        <end position="72"/>
    </location>
</feature>
<gene>
    <name evidence="3" type="ORF">ACFQV2_31585</name>
</gene>
<feature type="compositionally biased region" description="Low complexity" evidence="1">
    <location>
        <begin position="183"/>
        <end position="195"/>
    </location>
</feature>
<name>A0ABW2TTU9_9PSEU</name>
<dbReference type="EMBL" id="JBHTEY010000004">
    <property type="protein sequence ID" value="MFC7617292.1"/>
    <property type="molecule type" value="Genomic_DNA"/>
</dbReference>
<accession>A0ABW2TTU9</accession>
<keyword evidence="2" id="KW-0472">Membrane</keyword>
<organism evidence="3 4">
    <name type="scientific">Actinokineospora soli</name>
    <dbReference type="NCBI Taxonomy" id="1048753"/>
    <lineage>
        <taxon>Bacteria</taxon>
        <taxon>Bacillati</taxon>
        <taxon>Actinomycetota</taxon>
        <taxon>Actinomycetes</taxon>
        <taxon>Pseudonocardiales</taxon>
        <taxon>Pseudonocardiaceae</taxon>
        <taxon>Actinokineospora</taxon>
    </lineage>
</organism>
<evidence type="ECO:0000256" key="1">
    <source>
        <dbReference type="SAM" id="MobiDB-lite"/>
    </source>
</evidence>
<evidence type="ECO:0000313" key="3">
    <source>
        <dbReference type="EMBL" id="MFC7617292.1"/>
    </source>
</evidence>